<accession>A0A9N7NHY6</accession>
<dbReference type="Proteomes" id="UP001153555">
    <property type="component" value="Unassembled WGS sequence"/>
</dbReference>
<evidence type="ECO:0000313" key="2">
    <source>
        <dbReference type="Proteomes" id="UP001153555"/>
    </source>
</evidence>
<dbReference type="AlphaFoldDB" id="A0A9N7NHY6"/>
<protein>
    <submittedName>
        <fullName evidence="1">Uncharacterized protein</fullName>
    </submittedName>
</protein>
<name>A0A9N7NHY6_STRHE</name>
<proteinExistence type="predicted"/>
<dbReference type="EMBL" id="CACSLK010027829">
    <property type="protein sequence ID" value="CAA0830390.1"/>
    <property type="molecule type" value="Genomic_DNA"/>
</dbReference>
<reference evidence="1" key="1">
    <citation type="submission" date="2019-12" db="EMBL/GenBank/DDBJ databases">
        <authorList>
            <person name="Scholes J."/>
        </authorList>
    </citation>
    <scope>NUCLEOTIDE SEQUENCE</scope>
</reference>
<gene>
    <name evidence="1" type="ORF">SHERM_25814</name>
</gene>
<dbReference type="OrthoDB" id="1899413at2759"/>
<organism evidence="1 2">
    <name type="scientific">Striga hermonthica</name>
    <name type="common">Purple witchweed</name>
    <name type="synonym">Buchnera hermonthica</name>
    <dbReference type="NCBI Taxonomy" id="68872"/>
    <lineage>
        <taxon>Eukaryota</taxon>
        <taxon>Viridiplantae</taxon>
        <taxon>Streptophyta</taxon>
        <taxon>Embryophyta</taxon>
        <taxon>Tracheophyta</taxon>
        <taxon>Spermatophyta</taxon>
        <taxon>Magnoliopsida</taxon>
        <taxon>eudicotyledons</taxon>
        <taxon>Gunneridae</taxon>
        <taxon>Pentapetalae</taxon>
        <taxon>asterids</taxon>
        <taxon>lamiids</taxon>
        <taxon>Lamiales</taxon>
        <taxon>Orobanchaceae</taxon>
        <taxon>Buchnereae</taxon>
        <taxon>Striga</taxon>
    </lineage>
</organism>
<sequence>MKAVMDKKNEKVTIRAECRDEEGRKHLEKVELKTRDADTVKYVEKKLADKGVGRLDRHPADGLAKAAGEGVARIEVDPQLKVA</sequence>
<keyword evidence="2" id="KW-1185">Reference proteome</keyword>
<comment type="caution">
    <text evidence="1">The sequence shown here is derived from an EMBL/GenBank/DDBJ whole genome shotgun (WGS) entry which is preliminary data.</text>
</comment>
<evidence type="ECO:0000313" key="1">
    <source>
        <dbReference type="EMBL" id="CAA0830390.1"/>
    </source>
</evidence>